<feature type="domain" description="Carbohydrate kinase PfkB" evidence="5">
    <location>
        <begin position="1"/>
        <end position="292"/>
    </location>
</feature>
<organism evidence="6 7">
    <name type="scientific">Anaeromicropila herbilytica</name>
    <dbReference type="NCBI Taxonomy" id="2785025"/>
    <lineage>
        <taxon>Bacteria</taxon>
        <taxon>Bacillati</taxon>
        <taxon>Bacillota</taxon>
        <taxon>Clostridia</taxon>
        <taxon>Lachnospirales</taxon>
        <taxon>Lachnospiraceae</taxon>
        <taxon>Anaeromicropila</taxon>
    </lineage>
</organism>
<evidence type="ECO:0000313" key="6">
    <source>
        <dbReference type="EMBL" id="BCN30470.1"/>
    </source>
</evidence>
<dbReference type="InterPro" id="IPR002139">
    <property type="entry name" value="Ribo/fructo_kinase"/>
</dbReference>
<evidence type="ECO:0000313" key="7">
    <source>
        <dbReference type="Proteomes" id="UP000595897"/>
    </source>
</evidence>
<evidence type="ECO:0000256" key="1">
    <source>
        <dbReference type="ARBA" id="ARBA00010688"/>
    </source>
</evidence>
<dbReference type="Pfam" id="PF00294">
    <property type="entry name" value="PfkB"/>
    <property type="match status" value="1"/>
</dbReference>
<dbReference type="InterPro" id="IPR029056">
    <property type="entry name" value="Ribokinase-like"/>
</dbReference>
<dbReference type="SUPFAM" id="SSF53613">
    <property type="entry name" value="Ribokinase-like"/>
    <property type="match status" value="1"/>
</dbReference>
<evidence type="ECO:0000256" key="3">
    <source>
        <dbReference type="ARBA" id="ARBA00022777"/>
    </source>
</evidence>
<dbReference type="PANTHER" id="PTHR10584:SF166">
    <property type="entry name" value="RIBOKINASE"/>
    <property type="match status" value="1"/>
</dbReference>
<dbReference type="Proteomes" id="UP000595897">
    <property type="component" value="Chromosome"/>
</dbReference>
<dbReference type="GO" id="GO:0006796">
    <property type="term" value="P:phosphate-containing compound metabolic process"/>
    <property type="evidence" value="ECO:0007669"/>
    <property type="project" value="UniProtKB-ARBA"/>
</dbReference>
<sequence>MKKVLVIGATALDMIINIEHLPKTTEDQHILSQSMALGGQAYNVSDILRHFKIPYTLISPIGNGMYARIVEEKLKEKGIVSPIHIMDGDNGFCLCMVEASGERTFLSYHGVEYRFKKDWMNAFNLEDYDSVYISGLEIEEETGIEIIELLEEIKGKMNPTIYFAPGPRINVIHEEKMSRLFSLNPILHLNEEEVMSYSGSKDIKDAIRQIFQKTNNTVFVTLGEKGVYCYNEECEVTVPTDKAKVVDTIGAGDSHMGAVICGIKMGLSIDKVLFQANKVSREVVQVQGATLNDEQFKKVVLESCQTGF</sequence>
<dbReference type="PRINTS" id="PR00990">
    <property type="entry name" value="RIBOKINASE"/>
</dbReference>
<keyword evidence="7" id="KW-1185">Reference proteome</keyword>
<evidence type="ECO:0000256" key="4">
    <source>
        <dbReference type="RuleBase" id="RU003704"/>
    </source>
</evidence>
<accession>A0A7R7EKP7</accession>
<dbReference type="KEGG" id="ahb:bsdtb5_17650"/>
<keyword evidence="2 4" id="KW-0808">Transferase</keyword>
<dbReference type="GO" id="GO:0016301">
    <property type="term" value="F:kinase activity"/>
    <property type="evidence" value="ECO:0007669"/>
    <property type="project" value="UniProtKB-KW"/>
</dbReference>
<gene>
    <name evidence="6" type="ORF">bsdtb5_17650</name>
</gene>
<protein>
    <submittedName>
        <fullName evidence="6">Kinase</fullName>
    </submittedName>
</protein>
<dbReference type="Gene3D" id="3.40.1190.20">
    <property type="match status" value="1"/>
</dbReference>
<dbReference type="InterPro" id="IPR011611">
    <property type="entry name" value="PfkB_dom"/>
</dbReference>
<name>A0A7R7EKP7_9FIRM</name>
<dbReference type="EMBL" id="AP024169">
    <property type="protein sequence ID" value="BCN30470.1"/>
    <property type="molecule type" value="Genomic_DNA"/>
</dbReference>
<dbReference type="AlphaFoldDB" id="A0A7R7EKP7"/>
<dbReference type="RefSeq" id="WP_271715687.1">
    <property type="nucleotide sequence ID" value="NZ_AP024169.1"/>
</dbReference>
<dbReference type="GO" id="GO:0005829">
    <property type="term" value="C:cytosol"/>
    <property type="evidence" value="ECO:0007669"/>
    <property type="project" value="TreeGrafter"/>
</dbReference>
<evidence type="ECO:0000259" key="5">
    <source>
        <dbReference type="Pfam" id="PF00294"/>
    </source>
</evidence>
<comment type="similarity">
    <text evidence="1 4">Belongs to the carbohydrate kinase PfkB family.</text>
</comment>
<dbReference type="PANTHER" id="PTHR10584">
    <property type="entry name" value="SUGAR KINASE"/>
    <property type="match status" value="1"/>
</dbReference>
<reference evidence="6 7" key="1">
    <citation type="submission" date="2020-11" db="EMBL/GenBank/DDBJ databases">
        <title>Draft genome sequencing of a Lachnospiraceae strain isolated from anoxic soil subjected to BSD treatment.</title>
        <authorList>
            <person name="Uek A."/>
            <person name="Tonouchi A."/>
        </authorList>
    </citation>
    <scope>NUCLEOTIDE SEQUENCE [LARGE SCALE GENOMIC DNA]</scope>
    <source>
        <strain evidence="6 7">TB5</strain>
    </source>
</reference>
<dbReference type="PROSITE" id="PS00584">
    <property type="entry name" value="PFKB_KINASES_2"/>
    <property type="match status" value="1"/>
</dbReference>
<keyword evidence="3 4" id="KW-0418">Kinase</keyword>
<proteinExistence type="inferred from homology"/>
<evidence type="ECO:0000256" key="2">
    <source>
        <dbReference type="ARBA" id="ARBA00022679"/>
    </source>
</evidence>
<dbReference type="InterPro" id="IPR002173">
    <property type="entry name" value="Carboh/pur_kinase_PfkB_CS"/>
</dbReference>